<keyword evidence="1" id="KW-0472">Membrane</keyword>
<feature type="transmembrane region" description="Helical" evidence="1">
    <location>
        <begin position="40"/>
        <end position="71"/>
    </location>
</feature>
<sequence>MHAILINRRTNERKDVKVGFSWTEFFWGFWPALFRGDWKWLIIILIANLALGAWNMGSGTVLFNMVFAFFYNKLYTADLINAGFEPADEGSYNTLVMKNYIAPDSRFSSNNNNNYTINH</sequence>
<organism evidence="2 3">
    <name type="scientific">Companilactobacillus nantensis DSM 16982</name>
    <dbReference type="NCBI Taxonomy" id="1423774"/>
    <lineage>
        <taxon>Bacteria</taxon>
        <taxon>Bacillati</taxon>
        <taxon>Bacillota</taxon>
        <taxon>Bacilli</taxon>
        <taxon>Lactobacillales</taxon>
        <taxon>Lactobacillaceae</taxon>
        <taxon>Companilactobacillus</taxon>
    </lineage>
</organism>
<dbReference type="RefSeq" id="WP_057892620.1">
    <property type="nucleotide sequence ID" value="NZ_AZFV01000022.1"/>
</dbReference>
<accession>A0A0R1WKH7</accession>
<gene>
    <name evidence="2" type="ORF">FD31_GL001206</name>
</gene>
<dbReference type="EMBL" id="AZFV01000022">
    <property type="protein sequence ID" value="KRM15491.1"/>
    <property type="molecule type" value="Genomic_DNA"/>
</dbReference>
<name>A0A0R1WKH7_9LACO</name>
<comment type="caution">
    <text evidence="2">The sequence shown here is derived from an EMBL/GenBank/DDBJ whole genome shotgun (WGS) entry which is preliminary data.</text>
</comment>
<evidence type="ECO:0008006" key="4">
    <source>
        <dbReference type="Google" id="ProtNLM"/>
    </source>
</evidence>
<evidence type="ECO:0000313" key="3">
    <source>
        <dbReference type="Proteomes" id="UP000051302"/>
    </source>
</evidence>
<evidence type="ECO:0000313" key="2">
    <source>
        <dbReference type="EMBL" id="KRM15491.1"/>
    </source>
</evidence>
<dbReference type="Proteomes" id="UP000051302">
    <property type="component" value="Unassembled WGS sequence"/>
</dbReference>
<evidence type="ECO:0000256" key="1">
    <source>
        <dbReference type="SAM" id="Phobius"/>
    </source>
</evidence>
<reference evidence="2 3" key="1">
    <citation type="journal article" date="2015" name="Genome Announc.">
        <title>Expanding the biotechnology potential of lactobacilli through comparative genomics of 213 strains and associated genera.</title>
        <authorList>
            <person name="Sun Z."/>
            <person name="Harris H.M."/>
            <person name="McCann A."/>
            <person name="Guo C."/>
            <person name="Argimon S."/>
            <person name="Zhang W."/>
            <person name="Yang X."/>
            <person name="Jeffery I.B."/>
            <person name="Cooney J.C."/>
            <person name="Kagawa T.F."/>
            <person name="Liu W."/>
            <person name="Song Y."/>
            <person name="Salvetti E."/>
            <person name="Wrobel A."/>
            <person name="Rasinkangas P."/>
            <person name="Parkhill J."/>
            <person name="Rea M.C."/>
            <person name="O'Sullivan O."/>
            <person name="Ritari J."/>
            <person name="Douillard F.P."/>
            <person name="Paul Ross R."/>
            <person name="Yang R."/>
            <person name="Briner A.E."/>
            <person name="Felis G.E."/>
            <person name="de Vos W.M."/>
            <person name="Barrangou R."/>
            <person name="Klaenhammer T.R."/>
            <person name="Caufield P.W."/>
            <person name="Cui Y."/>
            <person name="Zhang H."/>
            <person name="O'Toole P.W."/>
        </authorList>
    </citation>
    <scope>NUCLEOTIDE SEQUENCE [LARGE SCALE GENOMIC DNA]</scope>
    <source>
        <strain evidence="2 3">DSM 16982</strain>
    </source>
</reference>
<keyword evidence="3" id="KW-1185">Reference proteome</keyword>
<proteinExistence type="predicted"/>
<dbReference type="AlphaFoldDB" id="A0A0R1WKH7"/>
<protein>
    <recommendedName>
        <fullName evidence="4">DUF2628 domain-containing protein</fullName>
    </recommendedName>
</protein>
<dbReference type="STRING" id="1423774.FD31_GL001206"/>
<keyword evidence="1" id="KW-0812">Transmembrane</keyword>
<keyword evidence="1" id="KW-1133">Transmembrane helix</keyword>
<dbReference type="PATRIC" id="fig|1423774.3.peg.1253"/>